<evidence type="ECO:0000256" key="2">
    <source>
        <dbReference type="SAM" id="SignalP"/>
    </source>
</evidence>
<feature type="compositionally biased region" description="Acidic residues" evidence="1">
    <location>
        <begin position="489"/>
        <end position="506"/>
    </location>
</feature>
<dbReference type="InterPro" id="IPR005532">
    <property type="entry name" value="SUMF_dom"/>
</dbReference>
<dbReference type="PANTHER" id="PTHR23150:SF19">
    <property type="entry name" value="FORMYLGLYCINE-GENERATING ENZYME"/>
    <property type="match status" value="1"/>
</dbReference>
<proteinExistence type="predicted"/>
<dbReference type="EMBL" id="CP036434">
    <property type="protein sequence ID" value="QDV06578.1"/>
    <property type="molecule type" value="Genomic_DNA"/>
</dbReference>
<dbReference type="InterPro" id="IPR016187">
    <property type="entry name" value="CTDL_fold"/>
</dbReference>
<feature type="region of interest" description="Disordered" evidence="1">
    <location>
        <begin position="35"/>
        <end position="56"/>
    </location>
</feature>
<dbReference type="Proteomes" id="UP000320390">
    <property type="component" value="Chromosome"/>
</dbReference>
<dbReference type="Pfam" id="PF03781">
    <property type="entry name" value="FGE-sulfatase"/>
    <property type="match status" value="1"/>
</dbReference>
<gene>
    <name evidence="4" type="primary">egtB_2</name>
    <name evidence="4" type="ORF">Poly30_20880</name>
</gene>
<organism evidence="4 5">
    <name type="scientific">Saltatorellus ferox</name>
    <dbReference type="NCBI Taxonomy" id="2528018"/>
    <lineage>
        <taxon>Bacteria</taxon>
        <taxon>Pseudomonadati</taxon>
        <taxon>Planctomycetota</taxon>
        <taxon>Planctomycetia</taxon>
        <taxon>Planctomycetia incertae sedis</taxon>
        <taxon>Saltatorellus</taxon>
    </lineage>
</organism>
<dbReference type="PROSITE" id="PS00430">
    <property type="entry name" value="TONB_DEPENDENT_REC_1"/>
    <property type="match status" value="1"/>
</dbReference>
<feature type="compositionally biased region" description="Basic and acidic residues" evidence="1">
    <location>
        <begin position="237"/>
        <end position="253"/>
    </location>
</feature>
<evidence type="ECO:0000259" key="3">
    <source>
        <dbReference type="Pfam" id="PF03781"/>
    </source>
</evidence>
<feature type="domain" description="Sulfatase-modifying factor enzyme-like" evidence="3">
    <location>
        <begin position="57"/>
        <end position="351"/>
    </location>
</feature>
<evidence type="ECO:0000256" key="1">
    <source>
        <dbReference type="SAM" id="MobiDB-lite"/>
    </source>
</evidence>
<dbReference type="SUPFAM" id="SSF56436">
    <property type="entry name" value="C-type lectin-like"/>
    <property type="match status" value="1"/>
</dbReference>
<dbReference type="EC" id="1.8.-.-" evidence="4"/>
<keyword evidence="5" id="KW-1185">Reference proteome</keyword>
<feature type="signal peptide" evidence="2">
    <location>
        <begin position="1"/>
        <end position="29"/>
    </location>
</feature>
<accession>A0A518ER57</accession>
<dbReference type="GO" id="GO:0120147">
    <property type="term" value="F:formylglycine-generating oxidase activity"/>
    <property type="evidence" value="ECO:0007669"/>
    <property type="project" value="TreeGrafter"/>
</dbReference>
<dbReference type="AlphaFoldDB" id="A0A518ER57"/>
<keyword evidence="4" id="KW-0560">Oxidoreductase</keyword>
<feature type="region of interest" description="Disordered" evidence="1">
    <location>
        <begin position="234"/>
        <end position="257"/>
    </location>
</feature>
<feature type="chain" id="PRO_5021817356" evidence="2">
    <location>
        <begin position="30"/>
        <end position="621"/>
    </location>
</feature>
<dbReference type="InterPro" id="IPR051043">
    <property type="entry name" value="Sulfatase_Mod_Factor_Kinase"/>
</dbReference>
<dbReference type="InterPro" id="IPR010916">
    <property type="entry name" value="TonB_box_CS"/>
</dbReference>
<sequence precursor="true">MMSMKTLNRRLTLAAPLSVALLTAGTGLAIGSTNGSATAGSMGDDTLTVSPSEELPPGMIDLKGGKVTMGSTPKAIEELMTNASNQKMIRVLDGETPEHSSRVGSFAIGKYEVTNEQYLEYVKATGKRPPENWAGKALDEARAAFGKAEAEKAMADKSYDRQKWDEAKKDAWWRSNWQEVDWAIPEGQEAMPVCYIDFDDAVGYARWAGLRLPTEEEWVFAARSDKKSVFPWGDDWNGEKRAHTSETGSEKPRPVGSFPDGASPFGVQDMAGSVWEWTADPYNPFKDFKPNTYKFKKSSGKEKVTPEPNFNSSFRIIKGGSPQVPMLAARIATRQGAKRTQTTNAVGMRVASSVTPGVDRARAIWETDVQPSQARTQGEVFDFDGVVALDRWSADTPDKRADGYSVIKGYDHILFAPRNEFETTPGGELNRESRKQPVVLGIFATTVPILEPALAPGTYFVAYREKGRMMVSGAEEMPAEGDEKKKEGDDEGEGEDETPEAGDEIPLELLTPAERLLRQIDLKKDLLIFTTVDTGEYVTSMEFPQIKTDVKATKADDGEIIFSKKAAFDENKEKIQEDWMKFKANIRRSSSRVIPIEFDMKVDGAALGTKWRTERISPTGK</sequence>
<dbReference type="InterPro" id="IPR042095">
    <property type="entry name" value="SUMF_sf"/>
</dbReference>
<name>A0A518ER57_9BACT</name>
<dbReference type="PANTHER" id="PTHR23150">
    <property type="entry name" value="SULFATASE MODIFYING FACTOR 1, 2"/>
    <property type="match status" value="1"/>
</dbReference>
<evidence type="ECO:0000313" key="5">
    <source>
        <dbReference type="Proteomes" id="UP000320390"/>
    </source>
</evidence>
<keyword evidence="2" id="KW-0732">Signal</keyword>
<evidence type="ECO:0000313" key="4">
    <source>
        <dbReference type="EMBL" id="QDV06578.1"/>
    </source>
</evidence>
<dbReference type="Gene3D" id="3.90.1580.10">
    <property type="entry name" value="paralog of FGE (formylglycine-generating enzyme)"/>
    <property type="match status" value="1"/>
</dbReference>
<dbReference type="OrthoDB" id="9812426at2"/>
<reference evidence="4 5" key="1">
    <citation type="submission" date="2019-02" db="EMBL/GenBank/DDBJ databases">
        <title>Deep-cultivation of Planctomycetes and their phenomic and genomic characterization uncovers novel biology.</title>
        <authorList>
            <person name="Wiegand S."/>
            <person name="Jogler M."/>
            <person name="Boedeker C."/>
            <person name="Pinto D."/>
            <person name="Vollmers J."/>
            <person name="Rivas-Marin E."/>
            <person name="Kohn T."/>
            <person name="Peeters S.H."/>
            <person name="Heuer A."/>
            <person name="Rast P."/>
            <person name="Oberbeckmann S."/>
            <person name="Bunk B."/>
            <person name="Jeske O."/>
            <person name="Meyerdierks A."/>
            <person name="Storesund J.E."/>
            <person name="Kallscheuer N."/>
            <person name="Luecker S."/>
            <person name="Lage O.M."/>
            <person name="Pohl T."/>
            <person name="Merkel B.J."/>
            <person name="Hornburger P."/>
            <person name="Mueller R.-W."/>
            <person name="Bruemmer F."/>
            <person name="Labrenz M."/>
            <person name="Spormann A.M."/>
            <person name="Op den Camp H."/>
            <person name="Overmann J."/>
            <person name="Amann R."/>
            <person name="Jetten M.S.M."/>
            <person name="Mascher T."/>
            <person name="Medema M.H."/>
            <person name="Devos D.P."/>
            <person name="Kaster A.-K."/>
            <person name="Ovreas L."/>
            <person name="Rohde M."/>
            <person name="Galperin M.Y."/>
            <person name="Jogler C."/>
        </authorList>
    </citation>
    <scope>NUCLEOTIDE SEQUENCE [LARGE SCALE GENOMIC DNA]</scope>
    <source>
        <strain evidence="4 5">Poly30</strain>
    </source>
</reference>
<protein>
    <submittedName>
        <fullName evidence="4">Iron(II)-dependent oxidoreductase EgtB</fullName>
        <ecNumber evidence="4">1.8.-.-</ecNumber>
    </submittedName>
</protein>
<feature type="region of interest" description="Disordered" evidence="1">
    <location>
        <begin position="474"/>
        <end position="507"/>
    </location>
</feature>